<sequence>MNLFCHPGSGAGPRWWSGWKFEPNEVGAPLAASVPHLLLQTTATPHPGSDARAPQSFYQKKKQEVDPERWNAAIIFQGVDTDYPAPRSNHQALFAPLKSTGHSNLSGCVNHRHHLSPHHVYDLALSSGVDIIDFRDCLDLQEIDQSVLRKRSNPGSLRHPIEFHKPREGDTPIRCT</sequence>
<feature type="region of interest" description="Disordered" evidence="1">
    <location>
        <begin position="154"/>
        <end position="176"/>
    </location>
</feature>
<evidence type="ECO:0000313" key="3">
    <source>
        <dbReference type="Proteomes" id="UP000324748"/>
    </source>
</evidence>
<protein>
    <submittedName>
        <fullName evidence="2">Uncharacterized protein</fullName>
    </submittedName>
</protein>
<keyword evidence="3" id="KW-1185">Reference proteome</keyword>
<evidence type="ECO:0000313" key="2">
    <source>
        <dbReference type="EMBL" id="KAA1102068.1"/>
    </source>
</evidence>
<organism evidence="2 3">
    <name type="scientific">Puccinia graminis f. sp. tritici</name>
    <dbReference type="NCBI Taxonomy" id="56615"/>
    <lineage>
        <taxon>Eukaryota</taxon>
        <taxon>Fungi</taxon>
        <taxon>Dikarya</taxon>
        <taxon>Basidiomycota</taxon>
        <taxon>Pucciniomycotina</taxon>
        <taxon>Pucciniomycetes</taxon>
        <taxon>Pucciniales</taxon>
        <taxon>Pucciniaceae</taxon>
        <taxon>Puccinia</taxon>
    </lineage>
</organism>
<evidence type="ECO:0000256" key="1">
    <source>
        <dbReference type="SAM" id="MobiDB-lite"/>
    </source>
</evidence>
<dbReference type="Proteomes" id="UP000324748">
    <property type="component" value="Unassembled WGS sequence"/>
</dbReference>
<feature type="compositionally biased region" description="Basic and acidic residues" evidence="1">
    <location>
        <begin position="159"/>
        <end position="176"/>
    </location>
</feature>
<accession>A0A5B0PNB1</accession>
<dbReference type="AlphaFoldDB" id="A0A5B0PNB1"/>
<comment type="caution">
    <text evidence="2">The sequence shown here is derived from an EMBL/GenBank/DDBJ whole genome shotgun (WGS) entry which is preliminary data.</text>
</comment>
<dbReference type="EMBL" id="VSWC01000053">
    <property type="protein sequence ID" value="KAA1102068.1"/>
    <property type="molecule type" value="Genomic_DNA"/>
</dbReference>
<proteinExistence type="predicted"/>
<name>A0A5B0PNB1_PUCGR</name>
<reference evidence="2 3" key="1">
    <citation type="submission" date="2019-05" db="EMBL/GenBank/DDBJ databases">
        <title>Emergence of the Ug99 lineage of the wheat stem rust pathogen through somatic hybridization.</title>
        <authorList>
            <person name="Li F."/>
            <person name="Upadhyaya N.M."/>
            <person name="Sperschneider J."/>
            <person name="Matny O."/>
            <person name="Nguyen-Phuc H."/>
            <person name="Mago R."/>
            <person name="Raley C."/>
            <person name="Miller M.E."/>
            <person name="Silverstein K.A.T."/>
            <person name="Henningsen E."/>
            <person name="Hirsch C.D."/>
            <person name="Visser B."/>
            <person name="Pretorius Z.A."/>
            <person name="Steffenson B.J."/>
            <person name="Schwessinger B."/>
            <person name="Dodds P.N."/>
            <person name="Figueroa M."/>
        </authorList>
    </citation>
    <scope>NUCLEOTIDE SEQUENCE [LARGE SCALE GENOMIC DNA]</scope>
    <source>
        <strain evidence="2">21-0</strain>
    </source>
</reference>
<gene>
    <name evidence="2" type="ORF">PGT21_035691</name>
</gene>